<reference evidence="1 2" key="1">
    <citation type="submission" date="2020-07" db="EMBL/GenBank/DDBJ databases">
        <title>Description of Kordia aestuariivivens sp. nov., isolated from a tidal flat.</title>
        <authorList>
            <person name="Park S."/>
            <person name="Yoon J.-H."/>
        </authorList>
    </citation>
    <scope>NUCLEOTIDE SEQUENCE [LARGE SCALE GENOMIC DNA]</scope>
    <source>
        <strain evidence="1 2">YSTF-M3</strain>
    </source>
</reference>
<dbReference type="RefSeq" id="WP_187564435.1">
    <property type="nucleotide sequence ID" value="NZ_JACGWS010000019.1"/>
</dbReference>
<organism evidence="1 2">
    <name type="scientific">Kordia aestuariivivens</name>
    <dbReference type="NCBI Taxonomy" id="2759037"/>
    <lineage>
        <taxon>Bacteria</taxon>
        <taxon>Pseudomonadati</taxon>
        <taxon>Bacteroidota</taxon>
        <taxon>Flavobacteriia</taxon>
        <taxon>Flavobacteriales</taxon>
        <taxon>Flavobacteriaceae</taxon>
        <taxon>Kordia</taxon>
    </lineage>
</organism>
<keyword evidence="2" id="KW-1185">Reference proteome</keyword>
<accession>A0ABR7QFQ3</accession>
<protein>
    <recommendedName>
        <fullName evidence="3">Natural product</fullName>
    </recommendedName>
</protein>
<proteinExistence type="predicted"/>
<dbReference type="Proteomes" id="UP000619238">
    <property type="component" value="Unassembled WGS sequence"/>
</dbReference>
<comment type="caution">
    <text evidence="1">The sequence shown here is derived from an EMBL/GenBank/DDBJ whole genome shotgun (WGS) entry which is preliminary data.</text>
</comment>
<dbReference type="EMBL" id="JACGWS010000019">
    <property type="protein sequence ID" value="MBC8757396.1"/>
    <property type="molecule type" value="Genomic_DNA"/>
</dbReference>
<evidence type="ECO:0000313" key="2">
    <source>
        <dbReference type="Proteomes" id="UP000619238"/>
    </source>
</evidence>
<gene>
    <name evidence="1" type="ORF">H2O64_22190</name>
</gene>
<sequence>MKKARLKNTKLKKETISNFEINSVKGGISYQPGCDLNTTPPRICFSFGNCRN</sequence>
<evidence type="ECO:0000313" key="1">
    <source>
        <dbReference type="EMBL" id="MBC8757396.1"/>
    </source>
</evidence>
<name>A0ABR7QFQ3_9FLAO</name>
<evidence type="ECO:0008006" key="3">
    <source>
        <dbReference type="Google" id="ProtNLM"/>
    </source>
</evidence>